<feature type="transmembrane region" description="Helical" evidence="9">
    <location>
        <begin position="12"/>
        <end position="35"/>
    </location>
</feature>
<gene>
    <name evidence="9" type="primary">fliQ</name>
    <name evidence="10" type="ORF">SAMN07250955_103344</name>
</gene>
<comment type="similarity">
    <text evidence="2 9">Belongs to the FliQ/MopD/SpaQ family.</text>
</comment>
<dbReference type="PANTHER" id="PTHR34040">
    <property type="entry name" value="FLAGELLAR BIOSYNTHETIC PROTEIN FLIQ"/>
    <property type="match status" value="1"/>
</dbReference>
<evidence type="ECO:0000256" key="9">
    <source>
        <dbReference type="RuleBase" id="RU364090"/>
    </source>
</evidence>
<keyword evidence="4 9" id="KW-1003">Cell membrane</keyword>
<sequence>MTAEQVIDLCRDMLWVTIMIGAPALCAALAVGLLVSLFQALTQIQEATLAFVPKVLAVCGVLVLTMPFALAKLLAFTQQIYGGIKGPLLP</sequence>
<evidence type="ECO:0000256" key="3">
    <source>
        <dbReference type="ARBA" id="ARBA00021718"/>
    </source>
</evidence>
<comment type="subcellular location">
    <subcellularLocation>
        <location evidence="1 9">Cell membrane</location>
        <topology evidence="1">Multi-pass membrane protein</topology>
    </subcellularLocation>
    <subcellularLocation>
        <location evidence="9">Bacterial flagellum basal body</location>
    </subcellularLocation>
</comment>
<dbReference type="OrthoDB" id="9806440at2"/>
<dbReference type="NCBIfam" id="TIGR01402">
    <property type="entry name" value="fliQ"/>
    <property type="match status" value="1"/>
</dbReference>
<keyword evidence="10" id="KW-0282">Flagellum</keyword>
<proteinExistence type="inferred from homology"/>
<organism evidence="10 11">
    <name type="scientific">Arboricoccus pini</name>
    <dbReference type="NCBI Taxonomy" id="1963835"/>
    <lineage>
        <taxon>Bacteria</taxon>
        <taxon>Pseudomonadati</taxon>
        <taxon>Pseudomonadota</taxon>
        <taxon>Alphaproteobacteria</taxon>
        <taxon>Geminicoccales</taxon>
        <taxon>Geminicoccaceae</taxon>
        <taxon>Arboricoccus</taxon>
    </lineage>
</organism>
<dbReference type="GO" id="GO:0009425">
    <property type="term" value="C:bacterial-type flagellum basal body"/>
    <property type="evidence" value="ECO:0007669"/>
    <property type="project" value="UniProtKB-SubCell"/>
</dbReference>
<dbReference type="AlphaFoldDB" id="A0A212QV15"/>
<dbReference type="PRINTS" id="PR00952">
    <property type="entry name" value="TYPE3IMQPROT"/>
</dbReference>
<dbReference type="GO" id="GO:0044780">
    <property type="term" value="P:bacterial-type flagellum assembly"/>
    <property type="evidence" value="ECO:0007669"/>
    <property type="project" value="InterPro"/>
</dbReference>
<dbReference type="Proteomes" id="UP000197065">
    <property type="component" value="Unassembled WGS sequence"/>
</dbReference>
<comment type="function">
    <text evidence="9">Role in flagellar biosynthesis.</text>
</comment>
<keyword evidence="10" id="KW-0969">Cilium</keyword>
<feature type="transmembrane region" description="Helical" evidence="9">
    <location>
        <begin position="55"/>
        <end position="75"/>
    </location>
</feature>
<evidence type="ECO:0000256" key="2">
    <source>
        <dbReference type="ARBA" id="ARBA00006156"/>
    </source>
</evidence>
<name>A0A212QV15_9PROT</name>
<dbReference type="RefSeq" id="WP_088560557.1">
    <property type="nucleotide sequence ID" value="NZ_FYEH01000003.1"/>
</dbReference>
<keyword evidence="6 9" id="KW-1133">Transmembrane helix</keyword>
<keyword evidence="8 9" id="KW-0975">Bacterial flagellum</keyword>
<dbReference type="InterPro" id="IPR006305">
    <property type="entry name" value="FliQ"/>
</dbReference>
<dbReference type="PANTHER" id="PTHR34040:SF2">
    <property type="entry name" value="FLAGELLAR BIOSYNTHETIC PROTEIN FLIQ"/>
    <property type="match status" value="1"/>
</dbReference>
<evidence type="ECO:0000256" key="4">
    <source>
        <dbReference type="ARBA" id="ARBA00022475"/>
    </source>
</evidence>
<dbReference type="Pfam" id="PF01313">
    <property type="entry name" value="Bac_export_3"/>
    <property type="match status" value="1"/>
</dbReference>
<reference evidence="10 11" key="1">
    <citation type="submission" date="2017-06" db="EMBL/GenBank/DDBJ databases">
        <authorList>
            <person name="Kim H.J."/>
            <person name="Triplett B.A."/>
        </authorList>
    </citation>
    <scope>NUCLEOTIDE SEQUENCE [LARGE SCALE GENOMIC DNA]</scope>
    <source>
        <strain evidence="10 11">B29T1</strain>
    </source>
</reference>
<evidence type="ECO:0000256" key="8">
    <source>
        <dbReference type="ARBA" id="ARBA00023143"/>
    </source>
</evidence>
<keyword evidence="7 9" id="KW-0472">Membrane</keyword>
<evidence type="ECO:0000313" key="10">
    <source>
        <dbReference type="EMBL" id="SNB63492.1"/>
    </source>
</evidence>
<keyword evidence="10" id="KW-0966">Cell projection</keyword>
<dbReference type="GO" id="GO:0009306">
    <property type="term" value="P:protein secretion"/>
    <property type="evidence" value="ECO:0007669"/>
    <property type="project" value="InterPro"/>
</dbReference>
<evidence type="ECO:0000256" key="7">
    <source>
        <dbReference type="ARBA" id="ARBA00023136"/>
    </source>
</evidence>
<dbReference type="PIRSF" id="PIRSF004669">
    <property type="entry name" value="FliQ"/>
    <property type="match status" value="1"/>
</dbReference>
<keyword evidence="5 9" id="KW-0812">Transmembrane</keyword>
<evidence type="ECO:0000313" key="11">
    <source>
        <dbReference type="Proteomes" id="UP000197065"/>
    </source>
</evidence>
<evidence type="ECO:0000256" key="1">
    <source>
        <dbReference type="ARBA" id="ARBA00004651"/>
    </source>
</evidence>
<accession>A0A212QV15</accession>
<evidence type="ECO:0000256" key="5">
    <source>
        <dbReference type="ARBA" id="ARBA00022692"/>
    </source>
</evidence>
<dbReference type="InterPro" id="IPR002191">
    <property type="entry name" value="Bac_export_3"/>
</dbReference>
<keyword evidence="11" id="KW-1185">Reference proteome</keyword>
<protein>
    <recommendedName>
        <fullName evidence="3 9">Flagellar biosynthetic protein FliQ</fullName>
    </recommendedName>
</protein>
<dbReference type="EMBL" id="FYEH01000003">
    <property type="protein sequence ID" value="SNB63492.1"/>
    <property type="molecule type" value="Genomic_DNA"/>
</dbReference>
<evidence type="ECO:0000256" key="6">
    <source>
        <dbReference type="ARBA" id="ARBA00022989"/>
    </source>
</evidence>
<dbReference type="GO" id="GO:0005886">
    <property type="term" value="C:plasma membrane"/>
    <property type="evidence" value="ECO:0007669"/>
    <property type="project" value="UniProtKB-SubCell"/>
</dbReference>